<sequence length="68" mass="7878">MASDLCPGTSNQYLIYKFGLTTDMADRRGDLNLPAQYGRIEVRWHFHDPNGTDDHEMVRLHPIQEMMA</sequence>
<dbReference type="AlphaFoldDB" id="A0A3R7HN48"/>
<evidence type="ECO:0000313" key="6">
    <source>
        <dbReference type="Proteomes" id="UP000285883"/>
    </source>
</evidence>
<dbReference type="EMBL" id="MBDN02000015">
    <property type="protein sequence ID" value="RLN84788.1"/>
    <property type="molecule type" value="Genomic_DNA"/>
</dbReference>
<organism evidence="4 5">
    <name type="scientific">Phytophthora kernoviae</name>
    <dbReference type="NCBI Taxonomy" id="325452"/>
    <lineage>
        <taxon>Eukaryota</taxon>
        <taxon>Sar</taxon>
        <taxon>Stramenopiles</taxon>
        <taxon>Oomycota</taxon>
        <taxon>Peronosporomycetes</taxon>
        <taxon>Peronosporales</taxon>
        <taxon>Peronosporaceae</taxon>
        <taxon>Phytophthora</taxon>
    </lineage>
</organism>
<accession>A0A3R7HN48</accession>
<evidence type="ECO:0000313" key="5">
    <source>
        <dbReference type="Proteomes" id="UP000285624"/>
    </source>
</evidence>
<dbReference type="EMBL" id="JPWV03000262">
    <property type="protein sequence ID" value="KAG2519788.1"/>
    <property type="molecule type" value="Genomic_DNA"/>
</dbReference>
<dbReference type="Proteomes" id="UP000285883">
    <property type="component" value="Unassembled WGS sequence"/>
</dbReference>
<evidence type="ECO:0000313" key="3">
    <source>
        <dbReference type="EMBL" id="RLN06698.1"/>
    </source>
</evidence>
<proteinExistence type="predicted"/>
<evidence type="ECO:0000313" key="1">
    <source>
        <dbReference type="EMBL" id="KAG2519788.1"/>
    </source>
</evidence>
<evidence type="ECO:0000313" key="4">
    <source>
        <dbReference type="EMBL" id="RLN84788.1"/>
    </source>
</evidence>
<name>A0A3R7HN48_9STRA</name>
<keyword evidence="5" id="KW-1185">Reference proteome</keyword>
<reference evidence="5 6" key="2">
    <citation type="submission" date="2018-07" db="EMBL/GenBank/DDBJ databases">
        <title>Genome sequencing of oomycete isolates from Chile give support for New Zealand origin for Phytophthora kernoviae and make available the first Nothophytophthora sp. genome.</title>
        <authorList>
            <person name="Studholme D.J."/>
            <person name="Sanfuentes E."/>
            <person name="Panda P."/>
            <person name="Hill R."/>
            <person name="Sambles C."/>
            <person name="Grant M."/>
            <person name="Williams N.M."/>
            <person name="Mcdougal R.L."/>
        </authorList>
    </citation>
    <scope>NUCLEOTIDE SEQUENCE [LARGE SCALE GENOMIC DNA]</scope>
    <source>
        <strain evidence="3">Chile2</strain>
        <strain evidence="4">Chile4</strain>
    </source>
</reference>
<protein>
    <submittedName>
        <fullName evidence="4">Uncharacterized protein</fullName>
    </submittedName>
</protein>
<dbReference type="EMBL" id="JPWU03000002">
    <property type="protein sequence ID" value="KAG2533430.1"/>
    <property type="molecule type" value="Genomic_DNA"/>
</dbReference>
<dbReference type="Proteomes" id="UP000785171">
    <property type="component" value="Unassembled WGS sequence"/>
</dbReference>
<reference evidence="1" key="3">
    <citation type="submission" date="2020-06" db="EMBL/GenBank/DDBJ databases">
        <authorList>
            <person name="Studholme D.J."/>
        </authorList>
    </citation>
    <scope>NUCLEOTIDE SEQUENCE</scope>
    <source>
        <strain evidence="1">NZFS 2646</strain>
        <strain evidence="2">NZFS 3630</strain>
    </source>
</reference>
<gene>
    <name evidence="3" type="ORF">BBI17_001007</name>
    <name evidence="4" type="ORF">BBO99_00001036</name>
    <name evidence="1" type="ORF">JM16_006982</name>
    <name evidence="2" type="ORF">JM18_000337</name>
</gene>
<dbReference type="EMBL" id="MAYM02001922">
    <property type="protein sequence ID" value="RLN06698.1"/>
    <property type="molecule type" value="Genomic_DNA"/>
</dbReference>
<dbReference type="Proteomes" id="UP000792063">
    <property type="component" value="Unassembled WGS sequence"/>
</dbReference>
<comment type="caution">
    <text evidence="4">The sequence shown here is derived from an EMBL/GenBank/DDBJ whole genome shotgun (WGS) entry which is preliminary data.</text>
</comment>
<dbReference type="Proteomes" id="UP000285624">
    <property type="component" value="Unassembled WGS sequence"/>
</dbReference>
<reference evidence="1" key="1">
    <citation type="journal article" date="2015" name="Genom Data">
        <title>Genome sequences of six Phytophthora species associated with forests in New Zealand.</title>
        <authorList>
            <person name="Studholme D.J."/>
            <person name="McDougal R.L."/>
            <person name="Sambles C."/>
            <person name="Hansen E."/>
            <person name="Hardy G."/>
            <person name="Grant M."/>
            <person name="Ganley R.J."/>
            <person name="Williams N.M."/>
        </authorList>
    </citation>
    <scope>NUCLEOTIDE SEQUENCE</scope>
    <source>
        <strain evidence="1">NZFS 2646</strain>
        <strain evidence="2">NZFS 3630</strain>
    </source>
</reference>
<evidence type="ECO:0000313" key="2">
    <source>
        <dbReference type="EMBL" id="KAG2533430.1"/>
    </source>
</evidence>